<feature type="transmembrane region" description="Helical" evidence="6">
    <location>
        <begin position="50"/>
        <end position="68"/>
    </location>
</feature>
<dbReference type="InterPro" id="IPR020846">
    <property type="entry name" value="MFS_dom"/>
</dbReference>
<dbReference type="EMBL" id="JAMLDX010000008">
    <property type="protein sequence ID" value="MCP3731055.1"/>
    <property type="molecule type" value="Genomic_DNA"/>
</dbReference>
<evidence type="ECO:0000256" key="6">
    <source>
        <dbReference type="SAM" id="Phobius"/>
    </source>
</evidence>
<evidence type="ECO:0000313" key="8">
    <source>
        <dbReference type="EMBL" id="MCP3731055.1"/>
    </source>
</evidence>
<feature type="transmembrane region" description="Helical" evidence="6">
    <location>
        <begin position="340"/>
        <end position="361"/>
    </location>
</feature>
<dbReference type="GO" id="GO:0005886">
    <property type="term" value="C:plasma membrane"/>
    <property type="evidence" value="ECO:0007669"/>
    <property type="project" value="UniProtKB-SubCell"/>
</dbReference>
<name>A0A9X2HSG1_9SPHN</name>
<dbReference type="Gene3D" id="1.20.1250.20">
    <property type="entry name" value="MFS general substrate transporter like domains"/>
    <property type="match status" value="2"/>
</dbReference>
<feature type="transmembrane region" description="Helical" evidence="6">
    <location>
        <begin position="80"/>
        <end position="98"/>
    </location>
</feature>
<feature type="domain" description="Major facilitator superfamily (MFS) profile" evidence="7">
    <location>
        <begin position="14"/>
        <end position="427"/>
    </location>
</feature>
<keyword evidence="9" id="KW-1185">Reference proteome</keyword>
<dbReference type="SUPFAM" id="SSF103473">
    <property type="entry name" value="MFS general substrate transporter"/>
    <property type="match status" value="1"/>
</dbReference>
<dbReference type="AlphaFoldDB" id="A0A9X2HSG1"/>
<keyword evidence="2" id="KW-1003">Cell membrane</keyword>
<dbReference type="RefSeq" id="WP_254293283.1">
    <property type="nucleotide sequence ID" value="NZ_JAMLDX010000008.1"/>
</dbReference>
<evidence type="ECO:0000256" key="5">
    <source>
        <dbReference type="ARBA" id="ARBA00023136"/>
    </source>
</evidence>
<organism evidence="8 9">
    <name type="scientific">Sphingomonas tagetis</name>
    <dbReference type="NCBI Taxonomy" id="2949092"/>
    <lineage>
        <taxon>Bacteria</taxon>
        <taxon>Pseudomonadati</taxon>
        <taxon>Pseudomonadota</taxon>
        <taxon>Alphaproteobacteria</taxon>
        <taxon>Sphingomonadales</taxon>
        <taxon>Sphingomonadaceae</taxon>
        <taxon>Sphingomonas</taxon>
    </lineage>
</organism>
<keyword evidence="5 6" id="KW-0472">Membrane</keyword>
<comment type="subcellular location">
    <subcellularLocation>
        <location evidence="1">Cell membrane</location>
        <topology evidence="1">Multi-pass membrane protein</topology>
    </subcellularLocation>
</comment>
<dbReference type="PIRSF" id="PIRSF002808">
    <property type="entry name" value="Hexose_phosphate_transp"/>
    <property type="match status" value="1"/>
</dbReference>
<evidence type="ECO:0000256" key="2">
    <source>
        <dbReference type="ARBA" id="ARBA00022475"/>
    </source>
</evidence>
<evidence type="ECO:0000256" key="4">
    <source>
        <dbReference type="ARBA" id="ARBA00022989"/>
    </source>
</evidence>
<keyword evidence="3 6" id="KW-0812">Transmembrane</keyword>
<dbReference type="InterPro" id="IPR036259">
    <property type="entry name" value="MFS_trans_sf"/>
</dbReference>
<sequence length="438" mass="47106">MTDIARPTRVRWMIVAAVFVTYVLMFIDRVNISIAAKYMIDEFGISSVEIGMIFSTFVFGYALFQIPGGWFGDRFGPRRVLGFAILWWSLFTAATAIAGDIFLASWIGVVGSFALVRFLIGVGEAVAPPNGARTIANWMAPGERGLAFGIIFAGNTIGAAIAPPLIVWIMVTFGWREAFYISGAVGIVVAALWYWVSSDRPAEHRWINRAEVALIEGDEREGMRADVAEVGAWWQLFRNVRLWCLTAAYFAVGYVLYLYFAWFYLYLVNGRGMSVEAAGVYTMAPFVVSAICAPLGGRLTDRMTRRYGPGNGKAALGIGGLVATAVFVVAGAAVEDVRLAVLLLALGAGGIYASMAAYWAAAIDMSESHAGTAAGLMNVGCNIGGVISPVLTPWIAGIWGWATALYVAGAVAIVGALFWLPLIAWRRQGEKMPAISAG</sequence>
<dbReference type="PANTHER" id="PTHR11662:SF399">
    <property type="entry name" value="FI19708P1-RELATED"/>
    <property type="match status" value="1"/>
</dbReference>
<dbReference type="InterPro" id="IPR011701">
    <property type="entry name" value="MFS"/>
</dbReference>
<evidence type="ECO:0000259" key="7">
    <source>
        <dbReference type="PROSITE" id="PS50850"/>
    </source>
</evidence>
<accession>A0A9X2HSG1</accession>
<feature type="transmembrane region" description="Helical" evidence="6">
    <location>
        <begin position="104"/>
        <end position="126"/>
    </location>
</feature>
<feature type="transmembrane region" description="Helical" evidence="6">
    <location>
        <begin position="373"/>
        <end position="392"/>
    </location>
</feature>
<gene>
    <name evidence="8" type="ORF">M9978_11510</name>
</gene>
<dbReference type="PROSITE" id="PS50850">
    <property type="entry name" value="MFS"/>
    <property type="match status" value="1"/>
</dbReference>
<reference evidence="8" key="1">
    <citation type="submission" date="2022-05" db="EMBL/GenBank/DDBJ databases">
        <title>Sphingomonas sp. strain MG17 Genome sequencing and assembly.</title>
        <authorList>
            <person name="Kim I."/>
        </authorList>
    </citation>
    <scope>NUCLEOTIDE SEQUENCE</scope>
    <source>
        <strain evidence="8">MG17</strain>
    </source>
</reference>
<dbReference type="InterPro" id="IPR000849">
    <property type="entry name" value="Sugar_P_transporter"/>
</dbReference>
<dbReference type="CDD" id="cd17319">
    <property type="entry name" value="MFS_ExuT_GudP_like"/>
    <property type="match status" value="1"/>
</dbReference>
<evidence type="ECO:0000256" key="3">
    <source>
        <dbReference type="ARBA" id="ARBA00022692"/>
    </source>
</evidence>
<feature type="transmembrane region" description="Helical" evidence="6">
    <location>
        <begin position="146"/>
        <end position="171"/>
    </location>
</feature>
<feature type="transmembrane region" description="Helical" evidence="6">
    <location>
        <begin position="315"/>
        <end position="334"/>
    </location>
</feature>
<feature type="transmembrane region" description="Helical" evidence="6">
    <location>
        <begin position="242"/>
        <end position="265"/>
    </location>
</feature>
<dbReference type="Pfam" id="PF07690">
    <property type="entry name" value="MFS_1"/>
    <property type="match status" value="1"/>
</dbReference>
<dbReference type="PRINTS" id="PR01036">
    <property type="entry name" value="TCRTETB"/>
</dbReference>
<dbReference type="InterPro" id="IPR050382">
    <property type="entry name" value="MFS_Na/Anion_cotransporter"/>
</dbReference>
<dbReference type="Proteomes" id="UP001139451">
    <property type="component" value="Unassembled WGS sequence"/>
</dbReference>
<evidence type="ECO:0000256" key="1">
    <source>
        <dbReference type="ARBA" id="ARBA00004651"/>
    </source>
</evidence>
<feature type="transmembrane region" description="Helical" evidence="6">
    <location>
        <begin position="177"/>
        <end position="196"/>
    </location>
</feature>
<feature type="transmembrane region" description="Helical" evidence="6">
    <location>
        <begin position="398"/>
        <end position="422"/>
    </location>
</feature>
<feature type="transmembrane region" description="Helical" evidence="6">
    <location>
        <begin position="12"/>
        <end position="30"/>
    </location>
</feature>
<keyword evidence="4 6" id="KW-1133">Transmembrane helix</keyword>
<evidence type="ECO:0000313" key="9">
    <source>
        <dbReference type="Proteomes" id="UP001139451"/>
    </source>
</evidence>
<protein>
    <submittedName>
        <fullName evidence="8">MFS transporter</fullName>
    </submittedName>
</protein>
<feature type="transmembrane region" description="Helical" evidence="6">
    <location>
        <begin position="277"/>
        <end position="295"/>
    </location>
</feature>
<dbReference type="PANTHER" id="PTHR11662">
    <property type="entry name" value="SOLUTE CARRIER FAMILY 17"/>
    <property type="match status" value="1"/>
</dbReference>
<proteinExistence type="predicted"/>
<dbReference type="GO" id="GO:0022857">
    <property type="term" value="F:transmembrane transporter activity"/>
    <property type="evidence" value="ECO:0007669"/>
    <property type="project" value="InterPro"/>
</dbReference>
<comment type="caution">
    <text evidence="8">The sequence shown here is derived from an EMBL/GenBank/DDBJ whole genome shotgun (WGS) entry which is preliminary data.</text>
</comment>